<evidence type="ECO:0000313" key="1">
    <source>
        <dbReference type="EMBL" id="CAB4893794.1"/>
    </source>
</evidence>
<name>A0A6J7FJM9_9ZZZZ</name>
<organism evidence="1">
    <name type="scientific">freshwater metagenome</name>
    <dbReference type="NCBI Taxonomy" id="449393"/>
    <lineage>
        <taxon>unclassified sequences</taxon>
        <taxon>metagenomes</taxon>
        <taxon>ecological metagenomes</taxon>
    </lineage>
</organism>
<reference evidence="1" key="1">
    <citation type="submission" date="2020-05" db="EMBL/GenBank/DDBJ databases">
        <authorList>
            <person name="Chiriac C."/>
            <person name="Salcher M."/>
            <person name="Ghai R."/>
            <person name="Kavagutti S V."/>
        </authorList>
    </citation>
    <scope>NUCLEOTIDE SEQUENCE</scope>
</reference>
<accession>A0A6J7FJM9</accession>
<dbReference type="EMBL" id="CAFBMD010000030">
    <property type="protein sequence ID" value="CAB4893794.1"/>
    <property type="molecule type" value="Genomic_DNA"/>
</dbReference>
<protein>
    <submittedName>
        <fullName evidence="1">Unannotated protein</fullName>
    </submittedName>
</protein>
<sequence length="541" mass="58948">MLFVSSVDPANAIEWNVPVADGSYSGVGFAEALPDTGWSTSRILANYDPPKDKAGQGASYLCKDATEPICRSAPWMHANIVFPPCMSETQKVCIQNLELASREGNLENAVLDHEVASVRTPADNASGLPAGGGYSVWKSPNVKNAAGEDTYAAIVRANYVLNKQTNTFEIQTFNAYVVPVKMITGSFCLFEYYSVAKDDLYGEPNVGTRYAGQNCDGSKSLDQLWSEKGAYGQAADFSPNTTVALTLRMNNDLTGWLAGRMKDVRVEVTPIDKNNNKIRVEAKPLEIPAANGVFKKTEITKYPDLYKYYSNNRWLGYATYENWLSQLITYGTYLGVDGFDIFNLIEPLIKPVSDGTRWYFSSDKNSQFVAINGGNNASGKCFADKTKLLGLVTTNAMIYEAGPPDFKDGFLTYRVAGLHTLPDGSLFKGTYDLALRSETARCIYGFSMAPIMSSVSIIATDGSIANVATEVVREANGWMTLTARNFTFSAPTIRIKLSQDGPITAVVPSVGAKKTITCTKGKLVKKVTAVKPVCPKGYNKK</sequence>
<dbReference type="AlphaFoldDB" id="A0A6J7FJM9"/>
<proteinExistence type="predicted"/>
<gene>
    <name evidence="1" type="ORF">UFOPK3492_00547</name>
</gene>